<reference evidence="4" key="1">
    <citation type="submission" date="2013-02" db="EMBL/GenBank/DDBJ databases">
        <authorList>
            <person name="Hughes D."/>
        </authorList>
    </citation>
    <scope>NUCLEOTIDE SEQUENCE</scope>
    <source>
        <strain>Durham</strain>
        <strain evidence="4">NC isolate 2 -- Noor lab</strain>
    </source>
</reference>
<dbReference type="PANTHER" id="PTHR10357">
    <property type="entry name" value="ALPHA-AMYLASE FAMILY MEMBER"/>
    <property type="match status" value="1"/>
</dbReference>
<evidence type="ECO:0000259" key="2">
    <source>
        <dbReference type="Pfam" id="PF00128"/>
    </source>
</evidence>
<evidence type="ECO:0000256" key="1">
    <source>
        <dbReference type="ARBA" id="ARBA00022729"/>
    </source>
</evidence>
<accession>T1GX60</accession>
<organism evidence="3 4">
    <name type="scientific">Megaselia scalaris</name>
    <name type="common">Humpbacked fly</name>
    <name type="synonym">Phora scalaris</name>
    <dbReference type="NCBI Taxonomy" id="36166"/>
    <lineage>
        <taxon>Eukaryota</taxon>
        <taxon>Metazoa</taxon>
        <taxon>Ecdysozoa</taxon>
        <taxon>Arthropoda</taxon>
        <taxon>Hexapoda</taxon>
        <taxon>Insecta</taxon>
        <taxon>Pterygota</taxon>
        <taxon>Neoptera</taxon>
        <taxon>Endopterygota</taxon>
        <taxon>Diptera</taxon>
        <taxon>Brachycera</taxon>
        <taxon>Muscomorpha</taxon>
        <taxon>Platypezoidea</taxon>
        <taxon>Phoridae</taxon>
        <taxon>Megaseliini</taxon>
        <taxon>Megaselia</taxon>
    </lineage>
</organism>
<reference evidence="3" key="2">
    <citation type="submission" date="2015-06" db="UniProtKB">
        <authorList>
            <consortium name="EnsemblMetazoa"/>
        </authorList>
    </citation>
    <scope>IDENTIFICATION</scope>
</reference>
<dbReference type="Proteomes" id="UP000015102">
    <property type="component" value="Unassembled WGS sequence"/>
</dbReference>
<dbReference type="InterPro" id="IPR006047">
    <property type="entry name" value="GH13_cat_dom"/>
</dbReference>
<dbReference type="EnsemblMetazoa" id="MESCA008402-RA">
    <property type="protein sequence ID" value="MESCA008402-PA"/>
    <property type="gene ID" value="MESCA008402"/>
</dbReference>
<name>T1GX60_MEGSC</name>
<dbReference type="STRING" id="36166.T1GX60"/>
<dbReference type="Gene3D" id="2.60.40.1180">
    <property type="entry name" value="Golgi alpha-mannosidase II"/>
    <property type="match status" value="1"/>
</dbReference>
<dbReference type="AlphaFoldDB" id="T1GX60"/>
<dbReference type="Pfam" id="PF00128">
    <property type="entry name" value="Alpha-amylase"/>
    <property type="match status" value="1"/>
</dbReference>
<proteinExistence type="predicted"/>
<dbReference type="InterPro" id="IPR017853">
    <property type="entry name" value="GH"/>
</dbReference>
<keyword evidence="1" id="KW-0732">Signal</keyword>
<dbReference type="Gene3D" id="3.20.20.80">
    <property type="entry name" value="Glycosidases"/>
    <property type="match status" value="1"/>
</dbReference>
<dbReference type="SUPFAM" id="SSF51445">
    <property type="entry name" value="(Trans)glycosidases"/>
    <property type="match status" value="1"/>
</dbReference>
<dbReference type="InterPro" id="IPR013780">
    <property type="entry name" value="Glyco_hydro_b"/>
</dbReference>
<protein>
    <recommendedName>
        <fullName evidence="2">Glycosyl hydrolase family 13 catalytic domain-containing protein</fullName>
    </recommendedName>
</protein>
<dbReference type="GO" id="GO:0005975">
    <property type="term" value="P:carbohydrate metabolic process"/>
    <property type="evidence" value="ECO:0007669"/>
    <property type="project" value="InterPro"/>
</dbReference>
<dbReference type="HOGENOM" id="CLU_122084_0_0_1"/>
<dbReference type="PANTHER" id="PTHR10357:SF234">
    <property type="entry name" value="MALTASE A2-RELATED"/>
    <property type="match status" value="1"/>
</dbReference>
<sequence>MGCNTNSTVYDDYSRDPARTPFHWDSTFNAGFSTAPKTWLPVASTYTALNVEAESNANGNSHLKIYKELIKLRSRKVMKNGDYRYRANNNVFILKRFISGVEIVVLLGNMGDHNEYINLTEVDPSIPANLEILIVSMNSEKVVGTTLNTKSVQLKPSEAIVFG</sequence>
<feature type="domain" description="Glycosyl hydrolase family 13 catalytic" evidence="2">
    <location>
        <begin position="8"/>
        <end position="80"/>
    </location>
</feature>
<dbReference type="EMBL" id="CAQQ02029709">
    <property type="status" value="NOT_ANNOTATED_CDS"/>
    <property type="molecule type" value="Genomic_DNA"/>
</dbReference>
<dbReference type="OMA" id="QNARRSH"/>
<keyword evidence="4" id="KW-1185">Reference proteome</keyword>
<evidence type="ECO:0000313" key="3">
    <source>
        <dbReference type="EnsemblMetazoa" id="MESCA008402-PA"/>
    </source>
</evidence>
<evidence type="ECO:0000313" key="4">
    <source>
        <dbReference type="Proteomes" id="UP000015102"/>
    </source>
</evidence>